<dbReference type="PATRIC" id="fig|1379739.3.peg.3521"/>
<name>A0A0D1BYA5_CLOBO</name>
<dbReference type="OrthoDB" id="9782926at2"/>
<organism evidence="1 2">
    <name type="scientific">Clostridium botulinum B2 450</name>
    <dbReference type="NCBI Taxonomy" id="1379739"/>
    <lineage>
        <taxon>Bacteria</taxon>
        <taxon>Bacillati</taxon>
        <taxon>Bacillota</taxon>
        <taxon>Clostridia</taxon>
        <taxon>Eubacteriales</taxon>
        <taxon>Clostridiaceae</taxon>
        <taxon>Clostridium</taxon>
    </lineage>
</organism>
<dbReference type="CDD" id="cd03358">
    <property type="entry name" value="LbH_WxcM_N_like"/>
    <property type="match status" value="1"/>
</dbReference>
<gene>
    <name evidence="1" type="ORF">N495_15625</name>
</gene>
<dbReference type="Proteomes" id="UP000032250">
    <property type="component" value="Unassembled WGS sequence"/>
</dbReference>
<dbReference type="Gene3D" id="2.160.10.10">
    <property type="entry name" value="Hexapeptide repeat proteins"/>
    <property type="match status" value="2"/>
</dbReference>
<accession>A0A0D1BYA5</accession>
<dbReference type="GO" id="GO:0016746">
    <property type="term" value="F:acyltransferase activity"/>
    <property type="evidence" value="ECO:0007669"/>
    <property type="project" value="UniProtKB-KW"/>
</dbReference>
<comment type="caution">
    <text evidence="1">The sequence shown here is derived from an EMBL/GenBank/DDBJ whole genome shotgun (WGS) entry which is preliminary data.</text>
</comment>
<keyword evidence="1" id="KW-0808">Transferase</keyword>
<dbReference type="PANTHER" id="PTHR43300">
    <property type="entry name" value="ACETYLTRANSFERASE"/>
    <property type="match status" value="1"/>
</dbReference>
<dbReference type="EMBL" id="JXSU01000007">
    <property type="protein sequence ID" value="KIS24937.1"/>
    <property type="molecule type" value="Genomic_DNA"/>
</dbReference>
<dbReference type="PANTHER" id="PTHR43300:SF4">
    <property type="entry name" value="ACYL-[ACYL-CARRIER-PROTEIN]--UDP-N-ACETYLGLUCOSAMINE O-ACYLTRANSFERASE"/>
    <property type="match status" value="1"/>
</dbReference>
<dbReference type="HOGENOM" id="CLU_051638_9_0_9"/>
<dbReference type="Pfam" id="PF00132">
    <property type="entry name" value="Hexapep"/>
    <property type="match status" value="2"/>
</dbReference>
<reference evidence="1 2" key="1">
    <citation type="submission" date="2014-06" db="EMBL/GenBank/DDBJ databases">
        <title>Genome characterization of distinct group I Clostridium botulinum lineages.</title>
        <authorList>
            <person name="Giordani F."/>
            <person name="Anselmo A."/>
            <person name="Fillo S."/>
            <person name="Palozzi A.M."/>
            <person name="Fortunato A."/>
            <person name="Gentile B."/>
            <person name="Ciammaruconi A."/>
            <person name="Anniballi F."/>
            <person name="De Medici D."/>
            <person name="Lista F."/>
        </authorList>
    </citation>
    <scope>NUCLEOTIDE SEQUENCE [LARGE SCALE GENOMIC DNA]</scope>
    <source>
        <strain evidence="1 2">B2 450</strain>
    </source>
</reference>
<sequence>MEMNYISPKSKLGNNVQVGRFAIIEDDVVIGENCIIGHNVIIHKGTVIGNNVRVDDNTVIGKEPMRSVNSIFKDDKKFEPCKISDECLIGAGVIVYIGSKIGNKTLVADLAVIREDVAIGERTIIGKGATIENFCKVGSNCKIQTNVYLTAYSEVEDYVFIAPCVVTSNDNYAARSKERFGKFKGVTIKKGGRIGAGAIILPGKTIHEDGFAAAGSLVTRDVEKGKIVAGIPAKAFKDVPEEQLLQNQ</sequence>
<dbReference type="InterPro" id="IPR001451">
    <property type="entry name" value="Hexapep"/>
</dbReference>
<dbReference type="SUPFAM" id="SSF51161">
    <property type="entry name" value="Trimeric LpxA-like enzymes"/>
    <property type="match status" value="1"/>
</dbReference>
<evidence type="ECO:0000313" key="2">
    <source>
        <dbReference type="Proteomes" id="UP000032250"/>
    </source>
</evidence>
<keyword evidence="1" id="KW-0012">Acyltransferase</keyword>
<dbReference type="InterPro" id="IPR050179">
    <property type="entry name" value="Trans_hexapeptide_repeat"/>
</dbReference>
<proteinExistence type="predicted"/>
<dbReference type="RefSeq" id="WP_003483610.1">
    <property type="nucleotide sequence ID" value="NZ_JXSU01000007.1"/>
</dbReference>
<dbReference type="InterPro" id="IPR011004">
    <property type="entry name" value="Trimer_LpxA-like_sf"/>
</dbReference>
<protein>
    <submittedName>
        <fullName evidence="1">UDP-3-O-(3-hydroxymyristoyl) glucosamine N-acyltransferase</fullName>
    </submittedName>
</protein>
<dbReference type="AlphaFoldDB" id="A0A0D1BYA5"/>
<evidence type="ECO:0000313" key="1">
    <source>
        <dbReference type="EMBL" id="KIS24937.1"/>
    </source>
</evidence>